<feature type="transmembrane region" description="Helical" evidence="1">
    <location>
        <begin position="176"/>
        <end position="199"/>
    </location>
</feature>
<name>A0ABV4BF41_9GAMM</name>
<proteinExistence type="predicted"/>
<dbReference type="EMBL" id="JBDKXB010000016">
    <property type="protein sequence ID" value="MEY6433157.1"/>
    <property type="molecule type" value="Genomic_DNA"/>
</dbReference>
<gene>
    <name evidence="2" type="ORF">ABC977_12165</name>
</gene>
<organism evidence="2 3">
    <name type="scientific">Thioalkalicoccus limnaeus</name>
    <dbReference type="NCBI Taxonomy" id="120681"/>
    <lineage>
        <taxon>Bacteria</taxon>
        <taxon>Pseudomonadati</taxon>
        <taxon>Pseudomonadota</taxon>
        <taxon>Gammaproteobacteria</taxon>
        <taxon>Chromatiales</taxon>
        <taxon>Chromatiaceae</taxon>
        <taxon>Thioalkalicoccus</taxon>
    </lineage>
</organism>
<feature type="transmembrane region" description="Helical" evidence="1">
    <location>
        <begin position="34"/>
        <end position="52"/>
    </location>
</feature>
<evidence type="ECO:0000256" key="1">
    <source>
        <dbReference type="SAM" id="Phobius"/>
    </source>
</evidence>
<comment type="caution">
    <text evidence="2">The sequence shown here is derived from an EMBL/GenBank/DDBJ whole genome shotgun (WGS) entry which is preliminary data.</text>
</comment>
<protein>
    <recommendedName>
        <fullName evidence="4">Spermidine synthase</fullName>
    </recommendedName>
</protein>
<reference evidence="2 3" key="1">
    <citation type="submission" date="2024-05" db="EMBL/GenBank/DDBJ databases">
        <title>Genome Sequence and Characterization of the New Strain Purple Sulfur Bacterium of Genus Thioalkalicoccus.</title>
        <authorList>
            <person name="Bryantseva I.A."/>
            <person name="Kyndt J.A."/>
            <person name="Imhoff J.F."/>
        </authorList>
    </citation>
    <scope>NUCLEOTIDE SEQUENCE [LARGE SCALE GENOMIC DNA]</scope>
    <source>
        <strain evidence="2 3">Um2</strain>
    </source>
</reference>
<feature type="transmembrane region" description="Helical" evidence="1">
    <location>
        <begin position="221"/>
        <end position="242"/>
    </location>
</feature>
<accession>A0ABV4BF41</accession>
<feature type="transmembrane region" description="Helical" evidence="1">
    <location>
        <begin position="57"/>
        <end position="76"/>
    </location>
</feature>
<dbReference type="Proteomes" id="UP001564408">
    <property type="component" value="Unassembled WGS sequence"/>
</dbReference>
<keyword evidence="3" id="KW-1185">Reference proteome</keyword>
<evidence type="ECO:0008006" key="4">
    <source>
        <dbReference type="Google" id="ProtNLM"/>
    </source>
</evidence>
<feature type="transmembrane region" description="Helical" evidence="1">
    <location>
        <begin position="7"/>
        <end position="27"/>
    </location>
</feature>
<feature type="transmembrane region" description="Helical" evidence="1">
    <location>
        <begin position="82"/>
        <end position="102"/>
    </location>
</feature>
<keyword evidence="1" id="KW-0472">Membrane</keyword>
<feature type="transmembrane region" description="Helical" evidence="1">
    <location>
        <begin position="141"/>
        <end position="164"/>
    </location>
</feature>
<keyword evidence="1" id="KW-1133">Transmembrane helix</keyword>
<evidence type="ECO:0000313" key="2">
    <source>
        <dbReference type="EMBL" id="MEY6433157.1"/>
    </source>
</evidence>
<dbReference type="RefSeq" id="WP_369667544.1">
    <property type="nucleotide sequence ID" value="NZ_JBDKXB010000016.1"/>
</dbReference>
<sequence length="250" mass="25689">MILNRALIWSLAGLIYAPLFTGLYLGFDTLGLDAWSYVLAAALAGAVGAIFYGARGVALAATGIGLTVATFLFFAMPDRFDVPGVATIAALVGAGLGLIARFPDRCSLGVPGKALAGAMGGFACGGLLAATAAFWTDLVSLAVILAFLVSVNGMLYVVSVRWWVGVTTPKSRTEYCNLIESLVIAILAACAAGGLWLMVGPITGFAEASELAISHAVQREIPIAVIGGLIGGAVSGALLEAFRFRNVFDL</sequence>
<evidence type="ECO:0000313" key="3">
    <source>
        <dbReference type="Proteomes" id="UP001564408"/>
    </source>
</evidence>
<keyword evidence="1" id="KW-0812">Transmembrane</keyword>
<feature type="transmembrane region" description="Helical" evidence="1">
    <location>
        <begin position="114"/>
        <end position="135"/>
    </location>
</feature>